<proteinExistence type="predicted"/>
<dbReference type="PANTHER" id="PTHR27003:SF408">
    <property type="entry name" value="PROTEIN KINASE DOMAIN-CONTAINING PROTEIN"/>
    <property type="match status" value="1"/>
</dbReference>
<dbReference type="PANTHER" id="PTHR27003">
    <property type="entry name" value="OS07G0166700 PROTEIN"/>
    <property type="match status" value="1"/>
</dbReference>
<dbReference type="GO" id="GO:0005524">
    <property type="term" value="F:ATP binding"/>
    <property type="evidence" value="ECO:0007669"/>
    <property type="project" value="UniProtKB-UniRule"/>
</dbReference>
<evidence type="ECO:0000256" key="7">
    <source>
        <dbReference type="ARBA" id="ARBA00047899"/>
    </source>
</evidence>
<dbReference type="InterPro" id="IPR008271">
    <property type="entry name" value="Ser/Thr_kinase_AS"/>
</dbReference>
<sequence>MSFSATHEAGSSLDLSQACRQFTFSDIQQATQSFDESLVIGRGGFGKVYEGTIIHGAGCLTVAIKRLDSTSSQGAAEFWAEIEMLSKLRHCHLVSLIGYCKDGQEMILVYEYMPPSHEAGSSLDLSQPCRQFTFSDIQQATQSFDESLVIGRGGFGKVYEGTIIHGAGCLTVAIKRLDSTSSQGAVEFWAEIEMLSKLRHCHLVSLIGYCKDGQEMILVYEYMPRGTLEDHLHKHLNSLPWVKRLKICIGAARGLDYLHTGTGIEHGVIHRDVKSSNILLHKSWAAKISDFGLSKIGPTNQPSTYVNTLVKGTFGYLDQNYFYTGKLTRKSDVYAFGVVLFEVLCRKRAVDSTLDEEQWGLASWAQDSIKEGRLKEIIDTSIKGEISSKCLKEFARLADRCIHSHPKKRPTMAEVVVGLNSVLALQEKANKTSRPAGGMTIFGRKIPTSIFPSKGENSGRHLESLELFFDTLGNGNNVLYKFDSKTISIATEDFSYRNKTVNLNGTYTYKEKANKTSRPAGGMKIFGRKIPTSIFPSKGENSGGHLESLELFFDTLGNGNKVLYKFDSKTISIATDDFSYRNKTVNLNGTYTYKGRLPNGQVIAVVRPYGNRMTSQLMGEASILVQLEHENLVNLLGYCIKEVFLVYEYAPNGSLGNLLYDSRRTILDWNIRYKIILGVARVLVYLHKHAPLEIIHCNVQPWNVLLDRSLNPKLSDFRWARAINDTNNIEDNHSCGT</sequence>
<dbReference type="InterPro" id="IPR045272">
    <property type="entry name" value="ANXUR1/2-like"/>
</dbReference>
<feature type="domain" description="Protein kinase" evidence="10">
    <location>
        <begin position="580"/>
        <end position="737"/>
    </location>
</feature>
<dbReference type="FunFam" id="1.10.510.10:FF:001023">
    <property type="entry name" value="Os07g0541700 protein"/>
    <property type="match status" value="1"/>
</dbReference>
<dbReference type="PROSITE" id="PS50011">
    <property type="entry name" value="PROTEIN_KINASE_DOM"/>
    <property type="match status" value="2"/>
</dbReference>
<dbReference type="Gene3D" id="1.10.510.10">
    <property type="entry name" value="Transferase(Phosphotransferase) domain 1"/>
    <property type="match status" value="2"/>
</dbReference>
<organism evidence="11">
    <name type="scientific">Tanacetum cinerariifolium</name>
    <name type="common">Dalmatian daisy</name>
    <name type="synonym">Chrysanthemum cinerariifolium</name>
    <dbReference type="NCBI Taxonomy" id="118510"/>
    <lineage>
        <taxon>Eukaryota</taxon>
        <taxon>Viridiplantae</taxon>
        <taxon>Streptophyta</taxon>
        <taxon>Embryophyta</taxon>
        <taxon>Tracheophyta</taxon>
        <taxon>Spermatophyta</taxon>
        <taxon>Magnoliopsida</taxon>
        <taxon>eudicotyledons</taxon>
        <taxon>Gunneridae</taxon>
        <taxon>Pentapetalae</taxon>
        <taxon>asterids</taxon>
        <taxon>campanulids</taxon>
        <taxon>Asterales</taxon>
        <taxon>Asteraceae</taxon>
        <taxon>Asteroideae</taxon>
        <taxon>Anthemideae</taxon>
        <taxon>Anthemidinae</taxon>
        <taxon>Tanacetum</taxon>
    </lineage>
</organism>
<evidence type="ECO:0000256" key="1">
    <source>
        <dbReference type="ARBA" id="ARBA00012513"/>
    </source>
</evidence>
<name>A0A6L2LFK3_TANCI</name>
<keyword evidence="3" id="KW-0808">Transferase</keyword>
<dbReference type="PROSITE" id="PS00107">
    <property type="entry name" value="PROTEIN_KINASE_ATP"/>
    <property type="match status" value="1"/>
</dbReference>
<feature type="binding site" evidence="9">
    <location>
        <position position="175"/>
    </location>
    <ligand>
        <name>ATP</name>
        <dbReference type="ChEBI" id="CHEBI:30616"/>
    </ligand>
</feature>
<gene>
    <name evidence="11" type="ORF">Tci_031340</name>
</gene>
<dbReference type="SUPFAM" id="SSF56112">
    <property type="entry name" value="Protein kinase-like (PK-like)"/>
    <property type="match status" value="3"/>
</dbReference>
<dbReference type="FunFam" id="3.30.200.20:FF:000039">
    <property type="entry name" value="receptor-like protein kinase FERONIA"/>
    <property type="match status" value="2"/>
</dbReference>
<evidence type="ECO:0000313" key="11">
    <source>
        <dbReference type="EMBL" id="GEU59362.1"/>
    </source>
</evidence>
<dbReference type="Gene3D" id="3.30.200.20">
    <property type="entry name" value="Phosphorylase Kinase, domain 1"/>
    <property type="match status" value="3"/>
</dbReference>
<evidence type="ECO:0000256" key="4">
    <source>
        <dbReference type="ARBA" id="ARBA00022741"/>
    </source>
</evidence>
<accession>A0A6L2LFK3</accession>
<dbReference type="GO" id="GO:0004674">
    <property type="term" value="F:protein serine/threonine kinase activity"/>
    <property type="evidence" value="ECO:0007669"/>
    <property type="project" value="UniProtKB-KW"/>
</dbReference>
<evidence type="ECO:0000256" key="6">
    <source>
        <dbReference type="ARBA" id="ARBA00022840"/>
    </source>
</evidence>
<dbReference type="EC" id="2.7.11.1" evidence="1"/>
<dbReference type="PROSITE" id="PS00108">
    <property type="entry name" value="PROTEIN_KINASE_ST"/>
    <property type="match status" value="1"/>
</dbReference>
<keyword evidence="2" id="KW-0723">Serine/threonine-protein kinase</keyword>
<keyword evidence="5 11" id="KW-0418">Kinase</keyword>
<comment type="caution">
    <text evidence="11">The sequence shown here is derived from an EMBL/GenBank/DDBJ whole genome shotgun (WGS) entry which is preliminary data.</text>
</comment>
<dbReference type="GO" id="GO:0009506">
    <property type="term" value="C:plasmodesma"/>
    <property type="evidence" value="ECO:0007669"/>
    <property type="project" value="TreeGrafter"/>
</dbReference>
<evidence type="ECO:0000256" key="3">
    <source>
        <dbReference type="ARBA" id="ARBA00022679"/>
    </source>
</evidence>
<evidence type="ECO:0000259" key="10">
    <source>
        <dbReference type="PROSITE" id="PS50011"/>
    </source>
</evidence>
<dbReference type="AlphaFoldDB" id="A0A6L2LFK3"/>
<evidence type="ECO:0000256" key="9">
    <source>
        <dbReference type="PROSITE-ProRule" id="PRU10141"/>
    </source>
</evidence>
<dbReference type="InterPro" id="IPR017441">
    <property type="entry name" value="Protein_kinase_ATP_BS"/>
</dbReference>
<keyword evidence="4 9" id="KW-0547">Nucleotide-binding</keyword>
<dbReference type="GO" id="GO:0005886">
    <property type="term" value="C:plasma membrane"/>
    <property type="evidence" value="ECO:0007669"/>
    <property type="project" value="TreeGrafter"/>
</dbReference>
<comment type="catalytic activity">
    <reaction evidence="8">
        <text>L-seryl-[protein] + ATP = O-phospho-L-seryl-[protein] + ADP + H(+)</text>
        <dbReference type="Rhea" id="RHEA:17989"/>
        <dbReference type="Rhea" id="RHEA-COMP:9863"/>
        <dbReference type="Rhea" id="RHEA-COMP:11604"/>
        <dbReference type="ChEBI" id="CHEBI:15378"/>
        <dbReference type="ChEBI" id="CHEBI:29999"/>
        <dbReference type="ChEBI" id="CHEBI:30616"/>
        <dbReference type="ChEBI" id="CHEBI:83421"/>
        <dbReference type="ChEBI" id="CHEBI:456216"/>
        <dbReference type="EC" id="2.7.11.1"/>
    </reaction>
</comment>
<evidence type="ECO:0000256" key="2">
    <source>
        <dbReference type="ARBA" id="ARBA00022527"/>
    </source>
</evidence>
<dbReference type="InterPro" id="IPR001245">
    <property type="entry name" value="Ser-Thr/Tyr_kinase_cat_dom"/>
</dbReference>
<protein>
    <recommendedName>
        <fullName evidence="1">non-specific serine/threonine protein kinase</fullName>
        <ecNumber evidence="1">2.7.11.1</ecNumber>
    </recommendedName>
</protein>
<evidence type="ECO:0000256" key="8">
    <source>
        <dbReference type="ARBA" id="ARBA00048679"/>
    </source>
</evidence>
<dbReference type="Pfam" id="PF07714">
    <property type="entry name" value="PK_Tyr_Ser-Thr"/>
    <property type="match status" value="3"/>
</dbReference>
<dbReference type="EMBL" id="BKCJ010004159">
    <property type="protein sequence ID" value="GEU59362.1"/>
    <property type="molecule type" value="Genomic_DNA"/>
</dbReference>
<comment type="catalytic activity">
    <reaction evidence="7">
        <text>L-threonyl-[protein] + ATP = O-phospho-L-threonyl-[protein] + ADP + H(+)</text>
        <dbReference type="Rhea" id="RHEA:46608"/>
        <dbReference type="Rhea" id="RHEA-COMP:11060"/>
        <dbReference type="Rhea" id="RHEA-COMP:11605"/>
        <dbReference type="ChEBI" id="CHEBI:15378"/>
        <dbReference type="ChEBI" id="CHEBI:30013"/>
        <dbReference type="ChEBI" id="CHEBI:30616"/>
        <dbReference type="ChEBI" id="CHEBI:61977"/>
        <dbReference type="ChEBI" id="CHEBI:456216"/>
        <dbReference type="EC" id="2.7.11.1"/>
    </reaction>
</comment>
<reference evidence="11" key="1">
    <citation type="journal article" date="2019" name="Sci. Rep.">
        <title>Draft genome of Tanacetum cinerariifolium, the natural source of mosquito coil.</title>
        <authorList>
            <person name="Yamashiro T."/>
            <person name="Shiraishi A."/>
            <person name="Satake H."/>
            <person name="Nakayama K."/>
        </authorList>
    </citation>
    <scope>NUCLEOTIDE SEQUENCE</scope>
</reference>
<dbReference type="SMART" id="SM00220">
    <property type="entry name" value="S_TKc"/>
    <property type="match status" value="1"/>
</dbReference>
<keyword evidence="6 9" id="KW-0067">ATP-binding</keyword>
<dbReference type="GO" id="GO:0004714">
    <property type="term" value="F:transmembrane receptor protein tyrosine kinase activity"/>
    <property type="evidence" value="ECO:0007669"/>
    <property type="project" value="InterPro"/>
</dbReference>
<feature type="domain" description="Protein kinase" evidence="10">
    <location>
        <begin position="144"/>
        <end position="423"/>
    </location>
</feature>
<dbReference type="InterPro" id="IPR011009">
    <property type="entry name" value="Kinase-like_dom_sf"/>
</dbReference>
<dbReference type="CDD" id="cd14066">
    <property type="entry name" value="STKc_IRAK"/>
    <property type="match status" value="1"/>
</dbReference>
<dbReference type="InterPro" id="IPR000719">
    <property type="entry name" value="Prot_kinase_dom"/>
</dbReference>
<evidence type="ECO:0000256" key="5">
    <source>
        <dbReference type="ARBA" id="ARBA00022777"/>
    </source>
</evidence>
<dbReference type="FunFam" id="1.10.510.10:FF:000084">
    <property type="entry name" value="Wall-associated receptor kinase 2"/>
    <property type="match status" value="1"/>
</dbReference>